<comment type="caution">
    <text evidence="2">The sequence shown here is derived from an EMBL/GenBank/DDBJ whole genome shotgun (WGS) entry which is preliminary data.</text>
</comment>
<organism evidence="2 3">
    <name type="scientific">Tritrichomonas musculus</name>
    <dbReference type="NCBI Taxonomy" id="1915356"/>
    <lineage>
        <taxon>Eukaryota</taxon>
        <taxon>Metamonada</taxon>
        <taxon>Parabasalia</taxon>
        <taxon>Tritrichomonadida</taxon>
        <taxon>Tritrichomonadidae</taxon>
        <taxon>Tritrichomonas</taxon>
    </lineage>
</organism>
<evidence type="ECO:0000313" key="3">
    <source>
        <dbReference type="Proteomes" id="UP001470230"/>
    </source>
</evidence>
<dbReference type="Proteomes" id="UP001470230">
    <property type="component" value="Unassembled WGS sequence"/>
</dbReference>
<feature type="transmembrane region" description="Helical" evidence="1">
    <location>
        <begin position="241"/>
        <end position="258"/>
    </location>
</feature>
<dbReference type="EMBL" id="JAPFFF010000006">
    <property type="protein sequence ID" value="KAK8887902.1"/>
    <property type="molecule type" value="Genomic_DNA"/>
</dbReference>
<gene>
    <name evidence="2" type="ORF">M9Y10_038961</name>
</gene>
<protein>
    <submittedName>
        <fullName evidence="2">Uncharacterized protein</fullName>
    </submittedName>
</protein>
<keyword evidence="3" id="KW-1185">Reference proteome</keyword>
<accession>A0ABR2K9U7</accession>
<keyword evidence="1" id="KW-1133">Transmembrane helix</keyword>
<proteinExistence type="predicted"/>
<sequence>MTYTENFFRKIPTKEEKNGRWRKYNLIRAGVNAQEAVTELSKEFFTKQTSKSLMDLDKCVPMLQKIMHSTPHMENLSDFVAICFVYTYIYHQSQKQSIELLKLCFKKDIEFEDTELKLMVKTIIENPPENESDMKLCTQFIAQKCKKSDLCRKFLVQNYQKDEYSQNQANFLRMLRDEVLFDQKNFNNDELQRLNTVLKYNQSLPSKEEVTKKTPTDKIFEKVENKKKVESFYSKIQNHENIIFIIITVFFFLIIIAIV</sequence>
<evidence type="ECO:0000313" key="2">
    <source>
        <dbReference type="EMBL" id="KAK8887902.1"/>
    </source>
</evidence>
<keyword evidence="1" id="KW-0472">Membrane</keyword>
<name>A0ABR2K9U7_9EUKA</name>
<reference evidence="2 3" key="1">
    <citation type="submission" date="2024-04" db="EMBL/GenBank/DDBJ databases">
        <title>Tritrichomonas musculus Genome.</title>
        <authorList>
            <person name="Alves-Ferreira E."/>
            <person name="Grigg M."/>
            <person name="Lorenzi H."/>
            <person name="Galac M."/>
        </authorList>
    </citation>
    <scope>NUCLEOTIDE SEQUENCE [LARGE SCALE GENOMIC DNA]</scope>
    <source>
        <strain evidence="2 3">EAF2021</strain>
    </source>
</reference>
<evidence type="ECO:0000256" key="1">
    <source>
        <dbReference type="SAM" id="Phobius"/>
    </source>
</evidence>
<keyword evidence="1" id="KW-0812">Transmembrane</keyword>